<sequence>MCISDLHNISIDELFGRDSTLERKLECIKVALADLSDEKQQEVLVVLIDYTYFIKKHFIK</sequence>
<evidence type="ECO:0000313" key="1">
    <source>
        <dbReference type="EMBL" id="ACO25657.1"/>
    </source>
</evidence>
<dbReference type="Proteomes" id="UP000002210">
    <property type="component" value="Plasmid p03BB102_179"/>
</dbReference>
<keyword evidence="1" id="KW-0614">Plasmid</keyword>
<dbReference type="GO" id="GO:0003677">
    <property type="term" value="F:DNA binding"/>
    <property type="evidence" value="ECO:0007669"/>
    <property type="project" value="UniProtKB-KW"/>
</dbReference>
<proteinExistence type="predicted"/>
<dbReference type="PATRIC" id="fig|572264.18.peg.5678"/>
<dbReference type="AlphaFoldDB" id="A0A125Y9R7"/>
<name>A0A125Y9R7_BACC3</name>
<geneLocation type="plasmid" evidence="1 2">
    <name>p03BB102_179</name>
</geneLocation>
<dbReference type="EMBL" id="CP001406">
    <property type="protein sequence ID" value="ACO25657.1"/>
    <property type="molecule type" value="Genomic_DNA"/>
</dbReference>
<dbReference type="KEGG" id="bcx:BCA_A0163"/>
<accession>A0A125Y9R7</accession>
<reference evidence="1 2" key="1">
    <citation type="submission" date="2009-02" db="EMBL/GenBank/DDBJ databases">
        <title>Genome sequence of Bacillus cereus 03BB102.</title>
        <authorList>
            <person name="Dodson R.J."/>
            <person name="Jackson P."/>
            <person name="Munk A.C."/>
            <person name="Brettin T."/>
            <person name="Bruce D."/>
            <person name="Detter C."/>
            <person name="Tapia R."/>
            <person name="Han C."/>
            <person name="Sutton G."/>
            <person name="Sims D."/>
        </authorList>
    </citation>
    <scope>NUCLEOTIDE SEQUENCE [LARGE SCALE GENOMIC DNA]</scope>
    <source>
        <strain evidence="1 2">03BB102</strain>
        <plasmid evidence="2">Plasmid p03BB102_179</plasmid>
    </source>
</reference>
<evidence type="ECO:0000313" key="2">
    <source>
        <dbReference type="Proteomes" id="UP000002210"/>
    </source>
</evidence>
<protein>
    <submittedName>
        <fullName evidence="1">Putative DNA-binding protein</fullName>
    </submittedName>
</protein>
<gene>
    <name evidence="1" type="ordered locus">BCA_A0163</name>
</gene>
<keyword evidence="1" id="KW-0238">DNA-binding</keyword>
<organism evidence="1 2">
    <name type="scientific">Bacillus cereus (strain 03BB102)</name>
    <dbReference type="NCBI Taxonomy" id="572264"/>
    <lineage>
        <taxon>Bacteria</taxon>
        <taxon>Bacillati</taxon>
        <taxon>Bacillota</taxon>
        <taxon>Bacilli</taxon>
        <taxon>Bacillales</taxon>
        <taxon>Bacillaceae</taxon>
        <taxon>Bacillus</taxon>
        <taxon>Bacillus cereus group</taxon>
    </lineage>
</organism>